<keyword evidence="5 9" id="KW-0808">Transferase</keyword>
<evidence type="ECO:0000313" key="12">
    <source>
        <dbReference type="EMBL" id="SFN70891.1"/>
    </source>
</evidence>
<evidence type="ECO:0000256" key="8">
    <source>
        <dbReference type="ARBA" id="ARBA00049348"/>
    </source>
</evidence>
<dbReference type="SUPFAM" id="SSF53155">
    <property type="entry name" value="Methylated DNA-protein cysteine methyltransferase domain"/>
    <property type="match status" value="1"/>
</dbReference>
<evidence type="ECO:0000256" key="3">
    <source>
        <dbReference type="ARBA" id="ARBA00022490"/>
    </source>
</evidence>
<dbReference type="InterPro" id="IPR001497">
    <property type="entry name" value="MethylDNA_cys_MeTrfase_AS"/>
</dbReference>
<evidence type="ECO:0000256" key="2">
    <source>
        <dbReference type="ARBA" id="ARBA00008711"/>
    </source>
</evidence>
<comment type="catalytic activity">
    <reaction evidence="8 9">
        <text>a 6-O-methyl-2'-deoxyguanosine in DNA + L-cysteinyl-[protein] = S-methyl-L-cysteinyl-[protein] + a 2'-deoxyguanosine in DNA</text>
        <dbReference type="Rhea" id="RHEA:24000"/>
        <dbReference type="Rhea" id="RHEA-COMP:10131"/>
        <dbReference type="Rhea" id="RHEA-COMP:10132"/>
        <dbReference type="Rhea" id="RHEA-COMP:11367"/>
        <dbReference type="Rhea" id="RHEA-COMP:11368"/>
        <dbReference type="ChEBI" id="CHEBI:29950"/>
        <dbReference type="ChEBI" id="CHEBI:82612"/>
        <dbReference type="ChEBI" id="CHEBI:85445"/>
        <dbReference type="ChEBI" id="CHEBI:85448"/>
        <dbReference type="EC" id="2.1.1.63"/>
    </reaction>
</comment>
<dbReference type="Pfam" id="PF01035">
    <property type="entry name" value="DNA_binding_1"/>
    <property type="match status" value="1"/>
</dbReference>
<dbReference type="GO" id="GO:0032259">
    <property type="term" value="P:methylation"/>
    <property type="evidence" value="ECO:0007669"/>
    <property type="project" value="UniProtKB-KW"/>
</dbReference>
<dbReference type="InterPro" id="IPR008332">
    <property type="entry name" value="MethylG_MeTrfase_N"/>
</dbReference>
<dbReference type="GO" id="GO:0006307">
    <property type="term" value="P:DNA alkylation repair"/>
    <property type="evidence" value="ECO:0007669"/>
    <property type="project" value="UniProtKB-UniRule"/>
</dbReference>
<proteinExistence type="inferred from homology"/>
<dbReference type="NCBIfam" id="TIGR00589">
    <property type="entry name" value="ogt"/>
    <property type="match status" value="1"/>
</dbReference>
<evidence type="ECO:0000259" key="10">
    <source>
        <dbReference type="Pfam" id="PF01035"/>
    </source>
</evidence>
<dbReference type="InterPro" id="IPR036217">
    <property type="entry name" value="MethylDNA_cys_MeTrfase_DNAb"/>
</dbReference>
<dbReference type="FunFam" id="1.10.10.10:FF:000214">
    <property type="entry name" value="Methylated-DNA--protein-cysteine methyltransferase"/>
    <property type="match status" value="1"/>
</dbReference>
<evidence type="ECO:0000256" key="9">
    <source>
        <dbReference type="HAMAP-Rule" id="MF_00772"/>
    </source>
</evidence>
<feature type="active site" description="Nucleophile; methyl group acceptor" evidence="9">
    <location>
        <position position="138"/>
    </location>
</feature>
<feature type="domain" description="Methylguanine DNA methyltransferase ribonuclease-like" evidence="11">
    <location>
        <begin position="6"/>
        <end position="82"/>
    </location>
</feature>
<dbReference type="InterPro" id="IPR023546">
    <property type="entry name" value="MGMT"/>
</dbReference>
<dbReference type="Gene3D" id="3.30.160.70">
    <property type="entry name" value="Methylated DNA-protein cysteine methyltransferase domain"/>
    <property type="match status" value="1"/>
</dbReference>
<comment type="miscellaneous">
    <text evidence="9">This enzyme catalyzes only one turnover and therefore is not strictly catalytic. According to one definition, an enzyme is a biocatalyst that acts repeatedly and over many reaction cycles.</text>
</comment>
<feature type="domain" description="Methylated-DNA-[protein]-cysteine S-methyltransferase DNA binding" evidence="10">
    <location>
        <begin position="88"/>
        <end position="167"/>
    </location>
</feature>
<accession>A0A1I5B8K8</accession>
<comment type="subcellular location">
    <subcellularLocation>
        <location evidence="9">Cytoplasm</location>
    </subcellularLocation>
</comment>
<dbReference type="AlphaFoldDB" id="A0A1I5B8K8"/>
<protein>
    <recommendedName>
        <fullName evidence="9">Methylated-DNA--protein-cysteine methyltransferase</fullName>
        <ecNumber evidence="9">2.1.1.63</ecNumber>
    </recommendedName>
    <alternativeName>
        <fullName evidence="9">6-O-methylguanine-DNA methyltransferase</fullName>
        <shortName evidence="9">MGMT</shortName>
    </alternativeName>
    <alternativeName>
        <fullName evidence="9">O-6-methylguanine-DNA-alkyltransferase</fullName>
    </alternativeName>
</protein>
<dbReference type="PANTHER" id="PTHR10815">
    <property type="entry name" value="METHYLATED-DNA--PROTEIN-CYSTEINE METHYLTRANSFERASE"/>
    <property type="match status" value="1"/>
</dbReference>
<dbReference type="EMBL" id="FOVW01000001">
    <property type="protein sequence ID" value="SFN70891.1"/>
    <property type="molecule type" value="Genomic_DNA"/>
</dbReference>
<dbReference type="PANTHER" id="PTHR10815:SF5">
    <property type="entry name" value="METHYLATED-DNA--PROTEIN-CYSTEINE METHYLTRANSFERASE"/>
    <property type="match status" value="1"/>
</dbReference>
<dbReference type="InterPro" id="IPR036631">
    <property type="entry name" value="MGMT_N_sf"/>
</dbReference>
<dbReference type="GO" id="GO:0003908">
    <property type="term" value="F:methylated-DNA-[protein]-cysteine S-methyltransferase activity"/>
    <property type="evidence" value="ECO:0007669"/>
    <property type="project" value="UniProtKB-UniRule"/>
</dbReference>
<comment type="similarity">
    <text evidence="2 9">Belongs to the MGMT family.</text>
</comment>
<keyword evidence="3 9" id="KW-0963">Cytoplasm</keyword>
<evidence type="ECO:0000256" key="7">
    <source>
        <dbReference type="ARBA" id="ARBA00023204"/>
    </source>
</evidence>
<organism evidence="12 13">
    <name type="scientific">Algoriphagus ornithinivorans</name>
    <dbReference type="NCBI Taxonomy" id="226506"/>
    <lineage>
        <taxon>Bacteria</taxon>
        <taxon>Pseudomonadati</taxon>
        <taxon>Bacteroidota</taxon>
        <taxon>Cytophagia</taxon>
        <taxon>Cytophagales</taxon>
        <taxon>Cyclobacteriaceae</taxon>
        <taxon>Algoriphagus</taxon>
    </lineage>
</organism>
<evidence type="ECO:0000256" key="6">
    <source>
        <dbReference type="ARBA" id="ARBA00022763"/>
    </source>
</evidence>
<keyword evidence="7 9" id="KW-0234">DNA repair</keyword>
<dbReference type="STRING" id="226506.SAMN04488519_101423"/>
<evidence type="ECO:0000259" key="11">
    <source>
        <dbReference type="Pfam" id="PF02870"/>
    </source>
</evidence>
<gene>
    <name evidence="12" type="ORF">SAMN04488519_101423</name>
</gene>
<dbReference type="HAMAP" id="MF_00772">
    <property type="entry name" value="OGT"/>
    <property type="match status" value="1"/>
</dbReference>
<sequence length="180" mass="19940">MKTIITQTYQSPVGELLLGVFGDQLCLCDWKYRKMRQAIDQRIQSGLNAAYQEGSHPVLEKAVVQLNEYFNSERKTFDLPLHFVGSVFQKSVWNALVQIPFGETKSYLALSQQLQNPDAIRAVASANGANAISIIVPCHRIIGSDGSLVGYAGGLEAKKKLLRLEGIQQFSKPGQIQLFN</sequence>
<dbReference type="InterPro" id="IPR036388">
    <property type="entry name" value="WH-like_DNA-bd_sf"/>
</dbReference>
<comment type="function">
    <text evidence="9">Involved in the cellular defense against the biological effects of O6-methylguanine (O6-MeG) and O4-methylthymine (O4-MeT) in DNA. Repairs the methylated nucleobase in DNA by stoichiometrically transferring the methyl group to a cysteine residue in the enzyme. This is a suicide reaction: the enzyme is irreversibly inactivated.</text>
</comment>
<dbReference type="GO" id="GO:0005737">
    <property type="term" value="C:cytoplasm"/>
    <property type="evidence" value="ECO:0007669"/>
    <property type="project" value="UniProtKB-SubCell"/>
</dbReference>
<evidence type="ECO:0000313" key="13">
    <source>
        <dbReference type="Proteomes" id="UP000199564"/>
    </source>
</evidence>
<dbReference type="EC" id="2.1.1.63" evidence="9"/>
<keyword evidence="4 9" id="KW-0489">Methyltransferase</keyword>
<name>A0A1I5B8K8_9BACT</name>
<dbReference type="CDD" id="cd06445">
    <property type="entry name" value="ATase"/>
    <property type="match status" value="1"/>
</dbReference>
<dbReference type="Proteomes" id="UP000199564">
    <property type="component" value="Unassembled WGS sequence"/>
</dbReference>
<dbReference type="InterPro" id="IPR014048">
    <property type="entry name" value="MethylDNA_cys_MeTrfase_DNA-bd"/>
</dbReference>
<dbReference type="Pfam" id="PF02870">
    <property type="entry name" value="Methyltransf_1N"/>
    <property type="match status" value="1"/>
</dbReference>
<evidence type="ECO:0000256" key="4">
    <source>
        <dbReference type="ARBA" id="ARBA00022603"/>
    </source>
</evidence>
<comment type="catalytic activity">
    <reaction evidence="1 9">
        <text>a 4-O-methyl-thymidine in DNA + L-cysteinyl-[protein] = a thymidine in DNA + S-methyl-L-cysteinyl-[protein]</text>
        <dbReference type="Rhea" id="RHEA:53428"/>
        <dbReference type="Rhea" id="RHEA-COMP:10131"/>
        <dbReference type="Rhea" id="RHEA-COMP:10132"/>
        <dbReference type="Rhea" id="RHEA-COMP:13555"/>
        <dbReference type="Rhea" id="RHEA-COMP:13556"/>
        <dbReference type="ChEBI" id="CHEBI:29950"/>
        <dbReference type="ChEBI" id="CHEBI:82612"/>
        <dbReference type="ChEBI" id="CHEBI:137386"/>
        <dbReference type="ChEBI" id="CHEBI:137387"/>
        <dbReference type="EC" id="2.1.1.63"/>
    </reaction>
</comment>
<dbReference type="Gene3D" id="1.10.10.10">
    <property type="entry name" value="Winged helix-like DNA-binding domain superfamily/Winged helix DNA-binding domain"/>
    <property type="match status" value="1"/>
</dbReference>
<keyword evidence="6 9" id="KW-0227">DNA damage</keyword>
<evidence type="ECO:0000256" key="1">
    <source>
        <dbReference type="ARBA" id="ARBA00001286"/>
    </source>
</evidence>
<evidence type="ECO:0000256" key="5">
    <source>
        <dbReference type="ARBA" id="ARBA00022679"/>
    </source>
</evidence>
<dbReference type="PROSITE" id="PS00374">
    <property type="entry name" value="MGMT"/>
    <property type="match status" value="1"/>
</dbReference>
<dbReference type="SUPFAM" id="SSF46767">
    <property type="entry name" value="Methylated DNA-protein cysteine methyltransferase, C-terminal domain"/>
    <property type="match status" value="1"/>
</dbReference>
<dbReference type="RefSeq" id="WP_091649611.1">
    <property type="nucleotide sequence ID" value="NZ_FOVW01000001.1"/>
</dbReference>
<reference evidence="13" key="1">
    <citation type="submission" date="2016-10" db="EMBL/GenBank/DDBJ databases">
        <authorList>
            <person name="Varghese N."/>
            <person name="Submissions S."/>
        </authorList>
    </citation>
    <scope>NUCLEOTIDE SEQUENCE [LARGE SCALE GENOMIC DNA]</scope>
    <source>
        <strain evidence="13">DSM 15282</strain>
    </source>
</reference>
<keyword evidence="13" id="KW-1185">Reference proteome</keyword>